<dbReference type="Gene3D" id="3.30.530.20">
    <property type="match status" value="1"/>
</dbReference>
<dbReference type="PANTHER" id="PTHR36166">
    <property type="entry name" value="CHROMOSOME 9, WHOLE GENOME SHOTGUN SEQUENCE"/>
    <property type="match status" value="1"/>
</dbReference>
<proteinExistence type="predicted"/>
<evidence type="ECO:0000313" key="1">
    <source>
        <dbReference type="EMBL" id="KLE01398.1"/>
    </source>
</evidence>
<dbReference type="EMBL" id="JAIS01000070">
    <property type="protein sequence ID" value="KLE01398.1"/>
    <property type="molecule type" value="Genomic_DNA"/>
</dbReference>
<name>A0A837J6G8_9BACT</name>
<comment type="caution">
    <text evidence="1">The sequence shown here is derived from an EMBL/GenBank/DDBJ whole genome shotgun (WGS) entry which is preliminary data.</text>
</comment>
<accession>A0A837J6G8</accession>
<dbReference type="SUPFAM" id="SSF55961">
    <property type="entry name" value="Bet v1-like"/>
    <property type="match status" value="1"/>
</dbReference>
<dbReference type="InterPro" id="IPR023393">
    <property type="entry name" value="START-like_dom_sf"/>
</dbReference>
<dbReference type="RefSeq" id="WP_046991522.1">
    <property type="nucleotide sequence ID" value="NZ_JAIS01000070.1"/>
</dbReference>
<gene>
    <name evidence="1" type="ORF">AF76_04790</name>
</gene>
<evidence type="ECO:0000313" key="2">
    <source>
        <dbReference type="Proteomes" id="UP000035526"/>
    </source>
</evidence>
<protein>
    <submittedName>
        <fullName evidence="1">Polyketide cyclase</fullName>
    </submittedName>
</protein>
<reference evidence="1 2" key="1">
    <citation type="submission" date="2014-01" db="EMBL/GenBank/DDBJ databases">
        <title>Development of a Comparative Genomic Fingerprinting Assay for High Resolution Genotyping of Arcobacter butzleri.</title>
        <authorList>
            <person name="Webb A.L."/>
            <person name="Inglis G.D."/>
            <person name="Kruczkiewicz P."/>
            <person name="Selinger L.B."/>
            <person name="Taboada E.N."/>
        </authorList>
    </citation>
    <scope>NUCLEOTIDE SEQUENCE [LARGE SCALE GENOMIC DNA]</scope>
    <source>
        <strain evidence="1 2">L351</strain>
    </source>
</reference>
<sequence>MFKNQIETSIKISSTANKIWKELTNFDEYKNWNPSIIDISGELGKNKTIKIVVKIDEKTMIFKPIVLECEENKELRWLGKLLFNGIFDGEHYFLIKENIDETYTFIQGERFSGILIPFFGKMILKTKKGFEAMNQELKKRVERV</sequence>
<dbReference type="CDD" id="cd07822">
    <property type="entry name" value="SRPBCC_4"/>
    <property type="match status" value="1"/>
</dbReference>
<dbReference type="AlphaFoldDB" id="A0A837J6G8"/>
<organism evidence="1 2">
    <name type="scientific">Aliarcobacter butzleri L351</name>
    <dbReference type="NCBI Taxonomy" id="1447259"/>
    <lineage>
        <taxon>Bacteria</taxon>
        <taxon>Pseudomonadati</taxon>
        <taxon>Campylobacterota</taxon>
        <taxon>Epsilonproteobacteria</taxon>
        <taxon>Campylobacterales</taxon>
        <taxon>Arcobacteraceae</taxon>
        <taxon>Aliarcobacter</taxon>
    </lineage>
</organism>
<dbReference type="Proteomes" id="UP000035526">
    <property type="component" value="Unassembled WGS sequence"/>
</dbReference>
<dbReference type="PANTHER" id="PTHR36166:SF1">
    <property type="entry name" value="SRPBCC DOMAIN-CONTAINING PROTEIN"/>
    <property type="match status" value="1"/>
</dbReference>